<protein>
    <recommendedName>
        <fullName evidence="2">Peptidase MA-like domain-containing protein</fullName>
    </recommendedName>
</protein>
<dbReference type="HOGENOM" id="CLU_857018_0_0_0"/>
<keyword evidence="4" id="KW-1185">Reference proteome</keyword>
<dbReference type="AlphaFoldDB" id="A0A081C6K0"/>
<keyword evidence="1" id="KW-1133">Transmembrane helix</keyword>
<dbReference type="InterPro" id="IPR039568">
    <property type="entry name" value="Peptidase_MA-like_dom"/>
</dbReference>
<reference evidence="3" key="1">
    <citation type="journal article" date="2015" name="PeerJ">
        <title>First genomic representation of candidate bacterial phylum KSB3 points to enhanced environmental sensing as a trigger of wastewater bulking.</title>
        <authorList>
            <person name="Sekiguchi Y."/>
            <person name="Ohashi A."/>
            <person name="Parks D.H."/>
            <person name="Yamauchi T."/>
            <person name="Tyson G.W."/>
            <person name="Hugenholtz P."/>
        </authorList>
    </citation>
    <scope>NUCLEOTIDE SEQUENCE [LARGE SCALE GENOMIC DNA]</scope>
</reference>
<accession>A0A081C6K0</accession>
<gene>
    <name evidence="3" type="ORF">U27_00096</name>
</gene>
<dbReference type="Proteomes" id="UP000030661">
    <property type="component" value="Unassembled WGS sequence"/>
</dbReference>
<organism evidence="3">
    <name type="scientific">Vecturithrix granuli</name>
    <dbReference type="NCBI Taxonomy" id="1499967"/>
    <lineage>
        <taxon>Bacteria</taxon>
        <taxon>Candidatus Moduliflexota</taxon>
        <taxon>Candidatus Vecturitrichia</taxon>
        <taxon>Candidatus Vecturitrichales</taxon>
        <taxon>Candidatus Vecturitrichaceae</taxon>
        <taxon>Candidatus Vecturithrix</taxon>
    </lineage>
</organism>
<name>A0A081C6K0_VECG1</name>
<sequence>MNTLPGTKHLVTLCLIITIWNVSSDSLAVSSWQTLQLSRFYLHYQPVDTRIAEMIAAQVDGMYQTITTDVGYLPRQKITVYLCPTLECFQQQQPSSVKLPDWAVGVAYPALSRMIVRSALTRKEKGQIKPLEIFKHELAHIVLEQALAANGGAPRWLSEGFSMYHARQWTIYGQRTITEVTLKNAFIPLSILTTSFPADENAARIAYSQSFSLVAFLLNDERYGRRVFHKFINNLKQGMDANSALLSAAGVNLERLEAEWRASLKDRYSWFNYLTEIGLFWFLLSLGFFVIYLIKRQKVKHIQEQWKEEEQFFEESQENDTKEG</sequence>
<evidence type="ECO:0000313" key="4">
    <source>
        <dbReference type="Proteomes" id="UP000030661"/>
    </source>
</evidence>
<dbReference type="Pfam" id="PF13485">
    <property type="entry name" value="Peptidase_MA_2"/>
    <property type="match status" value="1"/>
</dbReference>
<evidence type="ECO:0000313" key="3">
    <source>
        <dbReference type="EMBL" id="GAK60205.1"/>
    </source>
</evidence>
<proteinExistence type="predicted"/>
<feature type="transmembrane region" description="Helical" evidence="1">
    <location>
        <begin position="270"/>
        <end position="294"/>
    </location>
</feature>
<evidence type="ECO:0000256" key="1">
    <source>
        <dbReference type="SAM" id="Phobius"/>
    </source>
</evidence>
<dbReference type="STRING" id="1499967.U27_00096"/>
<dbReference type="EMBL" id="DF820472">
    <property type="protein sequence ID" value="GAK60205.1"/>
    <property type="molecule type" value="Genomic_DNA"/>
</dbReference>
<feature type="domain" description="Peptidase MA-like" evidence="2">
    <location>
        <begin position="66"/>
        <end position="265"/>
    </location>
</feature>
<evidence type="ECO:0000259" key="2">
    <source>
        <dbReference type="Pfam" id="PF13485"/>
    </source>
</evidence>
<dbReference type="eggNOG" id="COG0308">
    <property type="taxonomic scope" value="Bacteria"/>
</dbReference>
<keyword evidence="1" id="KW-0812">Transmembrane</keyword>
<keyword evidence="1" id="KW-0472">Membrane</keyword>